<dbReference type="SUPFAM" id="SSF53335">
    <property type="entry name" value="S-adenosyl-L-methionine-dependent methyltransferases"/>
    <property type="match status" value="1"/>
</dbReference>
<dbReference type="InterPro" id="IPR003358">
    <property type="entry name" value="tRNA_(Gua-N-7)_MeTrfase_Trmb"/>
</dbReference>
<evidence type="ECO:0000256" key="5">
    <source>
        <dbReference type="ARBA" id="ARBA00022679"/>
    </source>
</evidence>
<gene>
    <name evidence="8" type="ORF">MNBD_GAMMA17-1293</name>
</gene>
<sequence length="235" mass="26675">MTREIAKPGDGTLRKVRSFMRREGRFTEGQRRGLEEQWPTCGIEPGSDMLDLDQVFGRSAPRILEIGFGMGESLAAMAAAHPENDYLGVEVYRPGMGSLLRQVGENGSTNVRVISEDAVVVLAQMIPDGSLERLQLFFPDPWHKRRHHKRRIVQPEFVLLICKKLKPGGVFHMATDWQAYAKHMMKVMSEAPGYENCVASGEYAVRPEFRPLTKFEQRGHRLGHGVWDLLFKRAI</sequence>
<dbReference type="Gene3D" id="3.40.50.150">
    <property type="entry name" value="Vaccinia Virus protein VP39"/>
    <property type="match status" value="1"/>
</dbReference>
<dbReference type="GO" id="GO:0043527">
    <property type="term" value="C:tRNA methyltransferase complex"/>
    <property type="evidence" value="ECO:0007669"/>
    <property type="project" value="TreeGrafter"/>
</dbReference>
<keyword evidence="6" id="KW-0949">S-adenosyl-L-methionine</keyword>
<evidence type="ECO:0000256" key="4">
    <source>
        <dbReference type="ARBA" id="ARBA00022603"/>
    </source>
</evidence>
<evidence type="ECO:0000256" key="1">
    <source>
        <dbReference type="ARBA" id="ARBA00000142"/>
    </source>
</evidence>
<evidence type="ECO:0000256" key="7">
    <source>
        <dbReference type="ARBA" id="ARBA00022694"/>
    </source>
</evidence>
<protein>
    <recommendedName>
        <fullName evidence="3">tRNA (guanine(46)-N(7))-methyltransferase</fullName>
        <ecNumber evidence="3">2.1.1.33</ecNumber>
    </recommendedName>
</protein>
<keyword evidence="5 8" id="KW-0808">Transferase</keyword>
<dbReference type="GO" id="GO:0008176">
    <property type="term" value="F:tRNA (guanine(46)-N7)-methyltransferase activity"/>
    <property type="evidence" value="ECO:0007669"/>
    <property type="project" value="UniProtKB-EC"/>
</dbReference>
<comment type="pathway">
    <text evidence="2">tRNA modification.</text>
</comment>
<dbReference type="InterPro" id="IPR029063">
    <property type="entry name" value="SAM-dependent_MTases_sf"/>
</dbReference>
<evidence type="ECO:0000256" key="6">
    <source>
        <dbReference type="ARBA" id="ARBA00022691"/>
    </source>
</evidence>
<dbReference type="EC" id="2.1.1.33" evidence="3"/>
<evidence type="ECO:0000256" key="2">
    <source>
        <dbReference type="ARBA" id="ARBA00005217"/>
    </source>
</evidence>
<name>A0A3B0YZ42_9ZZZZ</name>
<dbReference type="NCBIfam" id="TIGR00091">
    <property type="entry name" value="tRNA (guanosine(46)-N7)-methyltransferase TrmB"/>
    <property type="match status" value="1"/>
</dbReference>
<evidence type="ECO:0000313" key="8">
    <source>
        <dbReference type="EMBL" id="VAW86328.1"/>
    </source>
</evidence>
<dbReference type="PANTHER" id="PTHR23417:SF14">
    <property type="entry name" value="PENTACOTRIPEPTIDE-REPEAT REGION OF PRORP DOMAIN-CONTAINING PROTEIN"/>
    <property type="match status" value="1"/>
</dbReference>
<dbReference type="PROSITE" id="PS51625">
    <property type="entry name" value="SAM_MT_TRMB"/>
    <property type="match status" value="1"/>
</dbReference>
<dbReference type="PANTHER" id="PTHR23417">
    <property type="entry name" value="3-DEOXY-D-MANNO-OCTULOSONIC-ACID TRANSFERASE/TRNA GUANINE-N 7 - -METHYLTRANSFERASE"/>
    <property type="match status" value="1"/>
</dbReference>
<reference evidence="8" key="1">
    <citation type="submission" date="2018-06" db="EMBL/GenBank/DDBJ databases">
        <authorList>
            <person name="Zhirakovskaya E."/>
        </authorList>
    </citation>
    <scope>NUCLEOTIDE SEQUENCE</scope>
</reference>
<organism evidence="8">
    <name type="scientific">hydrothermal vent metagenome</name>
    <dbReference type="NCBI Taxonomy" id="652676"/>
    <lineage>
        <taxon>unclassified sequences</taxon>
        <taxon>metagenomes</taxon>
        <taxon>ecological metagenomes</taxon>
    </lineage>
</organism>
<dbReference type="CDD" id="cd02440">
    <property type="entry name" value="AdoMet_MTases"/>
    <property type="match status" value="1"/>
</dbReference>
<dbReference type="HAMAP" id="MF_01057">
    <property type="entry name" value="tRNA_methyltr_TrmB"/>
    <property type="match status" value="1"/>
</dbReference>
<dbReference type="Pfam" id="PF02390">
    <property type="entry name" value="Methyltransf_4"/>
    <property type="match status" value="1"/>
</dbReference>
<keyword evidence="4 8" id="KW-0489">Methyltransferase</keyword>
<accession>A0A3B0YZ42</accession>
<dbReference type="EMBL" id="UOFQ01000040">
    <property type="protein sequence ID" value="VAW86328.1"/>
    <property type="molecule type" value="Genomic_DNA"/>
</dbReference>
<dbReference type="InterPro" id="IPR055361">
    <property type="entry name" value="tRNA_methyltr_TrmB_bact"/>
</dbReference>
<dbReference type="AlphaFoldDB" id="A0A3B0YZ42"/>
<keyword evidence="7" id="KW-0819">tRNA processing</keyword>
<comment type="catalytic activity">
    <reaction evidence="1">
        <text>guanosine(46) in tRNA + S-adenosyl-L-methionine = N(7)-methylguanosine(46) in tRNA + S-adenosyl-L-homocysteine</text>
        <dbReference type="Rhea" id="RHEA:42708"/>
        <dbReference type="Rhea" id="RHEA-COMP:10188"/>
        <dbReference type="Rhea" id="RHEA-COMP:10189"/>
        <dbReference type="ChEBI" id="CHEBI:57856"/>
        <dbReference type="ChEBI" id="CHEBI:59789"/>
        <dbReference type="ChEBI" id="CHEBI:74269"/>
        <dbReference type="ChEBI" id="CHEBI:74480"/>
        <dbReference type="EC" id="2.1.1.33"/>
    </reaction>
</comment>
<proteinExistence type="inferred from homology"/>
<evidence type="ECO:0000256" key="3">
    <source>
        <dbReference type="ARBA" id="ARBA00011977"/>
    </source>
</evidence>
<dbReference type="FunFam" id="3.40.50.150:FF:000035">
    <property type="entry name" value="tRNA (guanine-N(7)-)-methyltransferase"/>
    <property type="match status" value="1"/>
</dbReference>